<dbReference type="SMART" id="SM00479">
    <property type="entry name" value="EXOIII"/>
    <property type="match status" value="1"/>
</dbReference>
<dbReference type="NCBIfam" id="TIGR00573">
    <property type="entry name" value="dnaq"/>
    <property type="match status" value="1"/>
</dbReference>
<dbReference type="PANTHER" id="PTHR30231:SF4">
    <property type="entry name" value="PROTEIN NEN2"/>
    <property type="match status" value="1"/>
</dbReference>
<dbReference type="InterPro" id="IPR012337">
    <property type="entry name" value="RNaseH-like_sf"/>
</dbReference>
<keyword evidence="4" id="KW-0269">Exonuclease</keyword>
<dbReference type="CDD" id="cd06127">
    <property type="entry name" value="DEDDh"/>
    <property type="match status" value="1"/>
</dbReference>
<dbReference type="Gene3D" id="3.30.420.10">
    <property type="entry name" value="Ribonuclease H-like superfamily/Ribonuclease H"/>
    <property type="match status" value="1"/>
</dbReference>
<dbReference type="InterPro" id="IPR036397">
    <property type="entry name" value="RNaseH_sf"/>
</dbReference>
<reference evidence="7 8" key="1">
    <citation type="submission" date="2016-10" db="EMBL/GenBank/DDBJ databases">
        <authorList>
            <person name="de Groot N.N."/>
        </authorList>
    </citation>
    <scope>NUCLEOTIDE SEQUENCE [LARGE SCALE GENOMIC DNA]</scope>
    <source>
        <strain evidence="7 8">JCM 18415</strain>
    </source>
</reference>
<evidence type="ECO:0000313" key="7">
    <source>
        <dbReference type="EMBL" id="SFQ86173.1"/>
    </source>
</evidence>
<evidence type="ECO:0000259" key="6">
    <source>
        <dbReference type="SMART" id="SM00479"/>
    </source>
</evidence>
<protein>
    <recommendedName>
        <fullName evidence="1">DNA-directed DNA polymerase</fullName>
        <ecNumber evidence="1">2.7.7.7</ecNumber>
    </recommendedName>
</protein>
<proteinExistence type="predicted"/>
<dbReference type="STRING" id="1002526.SAMN05216578_10924"/>
<dbReference type="Proteomes" id="UP000242815">
    <property type="component" value="Unassembled WGS sequence"/>
</dbReference>
<dbReference type="EMBL" id="FOYD01000009">
    <property type="protein sequence ID" value="SFQ86173.1"/>
    <property type="molecule type" value="Genomic_DNA"/>
</dbReference>
<dbReference type="AlphaFoldDB" id="A0A1I6BZ40"/>
<feature type="domain" description="Exonuclease" evidence="6">
    <location>
        <begin position="31"/>
        <end position="201"/>
    </location>
</feature>
<dbReference type="GO" id="GO:0003887">
    <property type="term" value="F:DNA-directed DNA polymerase activity"/>
    <property type="evidence" value="ECO:0007669"/>
    <property type="project" value="UniProtKB-EC"/>
</dbReference>
<comment type="catalytic activity">
    <reaction evidence="5">
        <text>DNA(n) + a 2'-deoxyribonucleoside 5'-triphosphate = DNA(n+1) + diphosphate</text>
        <dbReference type="Rhea" id="RHEA:22508"/>
        <dbReference type="Rhea" id="RHEA-COMP:17339"/>
        <dbReference type="Rhea" id="RHEA-COMP:17340"/>
        <dbReference type="ChEBI" id="CHEBI:33019"/>
        <dbReference type="ChEBI" id="CHEBI:61560"/>
        <dbReference type="ChEBI" id="CHEBI:173112"/>
        <dbReference type="EC" id="2.7.7.7"/>
    </reaction>
</comment>
<name>A0A1I6BZ40_9GAMM</name>
<dbReference type="GO" id="GO:0008408">
    <property type="term" value="F:3'-5' exonuclease activity"/>
    <property type="evidence" value="ECO:0007669"/>
    <property type="project" value="TreeGrafter"/>
</dbReference>
<dbReference type="RefSeq" id="WP_090539867.1">
    <property type="nucleotide sequence ID" value="NZ_FOYD01000009.1"/>
</dbReference>
<evidence type="ECO:0000256" key="3">
    <source>
        <dbReference type="ARBA" id="ARBA00022801"/>
    </source>
</evidence>
<dbReference type="EC" id="2.7.7.7" evidence="1"/>
<evidence type="ECO:0000313" key="8">
    <source>
        <dbReference type="Proteomes" id="UP000242815"/>
    </source>
</evidence>
<gene>
    <name evidence="7" type="ORF">SAMN05216578_10924</name>
</gene>
<evidence type="ECO:0000256" key="5">
    <source>
        <dbReference type="ARBA" id="ARBA00049244"/>
    </source>
</evidence>
<dbReference type="GO" id="GO:0006260">
    <property type="term" value="P:DNA replication"/>
    <property type="evidence" value="ECO:0007669"/>
    <property type="project" value="InterPro"/>
</dbReference>
<keyword evidence="3" id="KW-0378">Hydrolase</keyword>
<accession>A0A1I6BZ40</accession>
<evidence type="ECO:0000256" key="4">
    <source>
        <dbReference type="ARBA" id="ARBA00022839"/>
    </source>
</evidence>
<evidence type="ECO:0000256" key="2">
    <source>
        <dbReference type="ARBA" id="ARBA00022722"/>
    </source>
</evidence>
<dbReference type="SUPFAM" id="SSF53098">
    <property type="entry name" value="Ribonuclease H-like"/>
    <property type="match status" value="1"/>
</dbReference>
<dbReference type="OrthoDB" id="5497329at2"/>
<organism evidence="7 8">
    <name type="scientific">Halopseudomonas formosensis</name>
    <dbReference type="NCBI Taxonomy" id="1002526"/>
    <lineage>
        <taxon>Bacteria</taxon>
        <taxon>Pseudomonadati</taxon>
        <taxon>Pseudomonadota</taxon>
        <taxon>Gammaproteobacteria</taxon>
        <taxon>Pseudomonadales</taxon>
        <taxon>Pseudomonadaceae</taxon>
        <taxon>Halopseudomonas</taxon>
    </lineage>
</organism>
<evidence type="ECO:0000256" key="1">
    <source>
        <dbReference type="ARBA" id="ARBA00012417"/>
    </source>
</evidence>
<dbReference type="PANTHER" id="PTHR30231">
    <property type="entry name" value="DNA POLYMERASE III SUBUNIT EPSILON"/>
    <property type="match status" value="1"/>
</dbReference>
<dbReference type="GO" id="GO:0003677">
    <property type="term" value="F:DNA binding"/>
    <property type="evidence" value="ECO:0007669"/>
    <property type="project" value="InterPro"/>
</dbReference>
<keyword evidence="2" id="KW-0540">Nuclease</keyword>
<dbReference type="InterPro" id="IPR013520">
    <property type="entry name" value="Ribonucl_H"/>
</dbReference>
<dbReference type="Pfam" id="PF00929">
    <property type="entry name" value="RNase_T"/>
    <property type="match status" value="1"/>
</dbReference>
<sequence>MNLARLFRQRHAPRCGIPPQPIDDTALAAVRWVVVDLETTGLDIYRDEILSIGAVTVAGGALSMAGQFECTVYQPDHRPGEATLLHEIAPSQVRTGQPLGQALQDFMDYAGSCVMVAYHAGFERRMLDRGLRREWAQRLQHPFIDLAELAPMLHPDCQDRCHTLDDWQQHFHLTNSERHNAAADAMVSAELLLIMLNRLAREGTNTLAELDNRLARWRRLHRLRAVRL</sequence>
<dbReference type="InterPro" id="IPR006054">
    <property type="entry name" value="DnaQ"/>
</dbReference>